<accession>A0A0R1LHI9</accession>
<dbReference type="InterPro" id="IPR050095">
    <property type="entry name" value="ECF_ABC_transporter_ATP-bd"/>
</dbReference>
<dbReference type="PATRIC" id="fig|1423715.3.peg.1503"/>
<evidence type="ECO:0000256" key="8">
    <source>
        <dbReference type="ARBA" id="ARBA00023136"/>
    </source>
</evidence>
<feature type="domain" description="ABC transporter" evidence="9">
    <location>
        <begin position="2"/>
        <end position="235"/>
    </location>
</feature>
<keyword evidence="3" id="KW-0813">Transport</keyword>
<dbReference type="PANTHER" id="PTHR43553">
    <property type="entry name" value="HEAVY METAL TRANSPORTER"/>
    <property type="match status" value="1"/>
</dbReference>
<dbReference type="PANTHER" id="PTHR43553:SF24">
    <property type="entry name" value="ENERGY-COUPLING FACTOR TRANSPORTER ATP-BINDING PROTEIN ECFA1"/>
    <property type="match status" value="1"/>
</dbReference>
<comment type="caution">
    <text evidence="10">The sequence shown here is derived from an EMBL/GenBank/DDBJ whole genome shotgun (WGS) entry which is preliminary data.</text>
</comment>
<keyword evidence="4" id="KW-1003">Cell membrane</keyword>
<evidence type="ECO:0000256" key="3">
    <source>
        <dbReference type="ARBA" id="ARBA00022448"/>
    </source>
</evidence>
<dbReference type="InterPro" id="IPR003593">
    <property type="entry name" value="AAA+_ATPase"/>
</dbReference>
<dbReference type="SMART" id="SM00382">
    <property type="entry name" value="AAA"/>
    <property type="match status" value="1"/>
</dbReference>
<reference evidence="10 11" key="1">
    <citation type="journal article" date="2015" name="Genome Announc.">
        <title>Expanding the biotechnology potential of lactobacilli through comparative genomics of 213 strains and associated genera.</title>
        <authorList>
            <person name="Sun Z."/>
            <person name="Harris H.M."/>
            <person name="McCann A."/>
            <person name="Guo C."/>
            <person name="Argimon S."/>
            <person name="Zhang W."/>
            <person name="Yang X."/>
            <person name="Jeffery I.B."/>
            <person name="Cooney J.C."/>
            <person name="Kagawa T.F."/>
            <person name="Liu W."/>
            <person name="Song Y."/>
            <person name="Salvetti E."/>
            <person name="Wrobel A."/>
            <person name="Rasinkangas P."/>
            <person name="Parkhill J."/>
            <person name="Rea M.C."/>
            <person name="O'Sullivan O."/>
            <person name="Ritari J."/>
            <person name="Douillard F.P."/>
            <person name="Paul Ross R."/>
            <person name="Yang R."/>
            <person name="Briner A.E."/>
            <person name="Felis G.E."/>
            <person name="de Vos W.M."/>
            <person name="Barrangou R."/>
            <person name="Klaenhammer T.R."/>
            <person name="Caufield P.W."/>
            <person name="Cui Y."/>
            <person name="Zhang H."/>
            <person name="O'Toole P.W."/>
        </authorList>
    </citation>
    <scope>NUCLEOTIDE SEQUENCE [LARGE SCALE GENOMIC DNA]</scope>
    <source>
        <strain evidence="10 11">DSM 19394</strain>
    </source>
</reference>
<dbReference type="PROSITE" id="PS50893">
    <property type="entry name" value="ABC_TRANSPORTER_2"/>
    <property type="match status" value="1"/>
</dbReference>
<evidence type="ECO:0000256" key="6">
    <source>
        <dbReference type="ARBA" id="ARBA00022840"/>
    </source>
</evidence>
<evidence type="ECO:0000256" key="4">
    <source>
        <dbReference type="ARBA" id="ARBA00022475"/>
    </source>
</evidence>
<comment type="similarity">
    <text evidence="2">Belongs to the ABC transporter superfamily.</text>
</comment>
<keyword evidence="6 10" id="KW-0067">ATP-binding</keyword>
<dbReference type="InterPro" id="IPR027417">
    <property type="entry name" value="P-loop_NTPase"/>
</dbReference>
<dbReference type="CDD" id="cd03225">
    <property type="entry name" value="ABC_cobalt_CbiO_domain1"/>
    <property type="match status" value="1"/>
</dbReference>
<keyword evidence="8" id="KW-0472">Membrane</keyword>
<sequence length="265" mass="29662">MVELKNVSFSYDGQKQIVHDINLAFTAGTATAIIGQNGAGKTTTVKMMNHLLVPTQGQILVNGEDIHDRTTAQVAHHVGYAFQNPDDQIFNNSIQKEIEFGPKRDNLPQDQLQKRVQVAAKMTGLSEHLDEHPYNFPYSLRKFITIASILAMNPETYIFDEPTAGQDHLSRQRLSKIITQLVAQQKCVIVITHDMNFVAENFNRVIVLSEHQVLADDTPQAIFSQPKLMTRANIEPPEALSIARRVHMATRPLTVTTLVDALKSK</sequence>
<gene>
    <name evidence="10" type="ORF">FD25_GL001467</name>
</gene>
<dbReference type="Proteomes" id="UP000051955">
    <property type="component" value="Unassembled WGS sequence"/>
</dbReference>
<dbReference type="FunFam" id="3.40.50.300:FF:000224">
    <property type="entry name" value="Energy-coupling factor transporter ATP-binding protein EcfA"/>
    <property type="match status" value="1"/>
</dbReference>
<proteinExistence type="inferred from homology"/>
<organism evidence="10 11">
    <name type="scientific">Levilactobacillus acidifarinae DSM 19394 = JCM 15949</name>
    <dbReference type="NCBI Taxonomy" id="1423715"/>
    <lineage>
        <taxon>Bacteria</taxon>
        <taxon>Bacillati</taxon>
        <taxon>Bacillota</taxon>
        <taxon>Bacilli</taxon>
        <taxon>Lactobacillales</taxon>
        <taxon>Lactobacillaceae</taxon>
        <taxon>Levilactobacillus</taxon>
    </lineage>
</organism>
<keyword evidence="5" id="KW-0547">Nucleotide-binding</keyword>
<dbReference type="STRING" id="1423715.FD25_GL001467"/>
<evidence type="ECO:0000259" key="9">
    <source>
        <dbReference type="PROSITE" id="PS50893"/>
    </source>
</evidence>
<dbReference type="EMBL" id="AZDV01000009">
    <property type="protein sequence ID" value="KRK95350.1"/>
    <property type="molecule type" value="Genomic_DNA"/>
</dbReference>
<dbReference type="GO" id="GO:0042626">
    <property type="term" value="F:ATPase-coupled transmembrane transporter activity"/>
    <property type="evidence" value="ECO:0007669"/>
    <property type="project" value="TreeGrafter"/>
</dbReference>
<comment type="subcellular location">
    <subcellularLocation>
        <location evidence="1">Cell membrane</location>
        <topology evidence="1">Peripheral membrane protein</topology>
    </subcellularLocation>
</comment>
<keyword evidence="7" id="KW-1278">Translocase</keyword>
<keyword evidence="11" id="KW-1185">Reference proteome</keyword>
<name>A0A0R1LHI9_9LACO</name>
<evidence type="ECO:0000256" key="7">
    <source>
        <dbReference type="ARBA" id="ARBA00022967"/>
    </source>
</evidence>
<dbReference type="GO" id="GO:0016887">
    <property type="term" value="F:ATP hydrolysis activity"/>
    <property type="evidence" value="ECO:0007669"/>
    <property type="project" value="InterPro"/>
</dbReference>
<evidence type="ECO:0000313" key="10">
    <source>
        <dbReference type="EMBL" id="KRK95350.1"/>
    </source>
</evidence>
<dbReference type="AlphaFoldDB" id="A0A0R1LHI9"/>
<dbReference type="Pfam" id="PF00005">
    <property type="entry name" value="ABC_tran"/>
    <property type="match status" value="1"/>
</dbReference>
<evidence type="ECO:0000256" key="5">
    <source>
        <dbReference type="ARBA" id="ARBA00022741"/>
    </source>
</evidence>
<evidence type="ECO:0000313" key="11">
    <source>
        <dbReference type="Proteomes" id="UP000051955"/>
    </source>
</evidence>
<evidence type="ECO:0000256" key="2">
    <source>
        <dbReference type="ARBA" id="ARBA00005417"/>
    </source>
</evidence>
<dbReference type="GO" id="GO:0043190">
    <property type="term" value="C:ATP-binding cassette (ABC) transporter complex"/>
    <property type="evidence" value="ECO:0007669"/>
    <property type="project" value="TreeGrafter"/>
</dbReference>
<dbReference type="InterPro" id="IPR003439">
    <property type="entry name" value="ABC_transporter-like_ATP-bd"/>
</dbReference>
<dbReference type="SUPFAM" id="SSF52540">
    <property type="entry name" value="P-loop containing nucleoside triphosphate hydrolases"/>
    <property type="match status" value="1"/>
</dbReference>
<dbReference type="InterPro" id="IPR015856">
    <property type="entry name" value="ABC_transpr_CbiO/EcfA_su"/>
</dbReference>
<dbReference type="GO" id="GO:0005524">
    <property type="term" value="F:ATP binding"/>
    <property type="evidence" value="ECO:0007669"/>
    <property type="project" value="UniProtKB-KW"/>
</dbReference>
<protein>
    <submittedName>
        <fullName evidence="10">ABC transporter ATP-binding protein</fullName>
    </submittedName>
</protein>
<dbReference type="Gene3D" id="3.40.50.300">
    <property type="entry name" value="P-loop containing nucleotide triphosphate hydrolases"/>
    <property type="match status" value="1"/>
</dbReference>
<evidence type="ECO:0000256" key="1">
    <source>
        <dbReference type="ARBA" id="ARBA00004202"/>
    </source>
</evidence>